<dbReference type="GO" id="GO:0006315">
    <property type="term" value="P:homing of group II introns"/>
    <property type="evidence" value="ECO:0007669"/>
    <property type="project" value="TreeGrafter"/>
</dbReference>
<evidence type="ECO:0000313" key="2">
    <source>
        <dbReference type="EMBL" id="AGO19285.1"/>
    </source>
</evidence>
<dbReference type="InterPro" id="IPR024937">
    <property type="entry name" value="Domain_X"/>
</dbReference>
<accession>V5JFR4</accession>
<dbReference type="EMBL" id="KC875853">
    <property type="protein sequence ID" value="AGO19285.1"/>
    <property type="molecule type" value="Genomic_DNA"/>
</dbReference>
<dbReference type="GeneID" id="18056219"/>
<sequence length="621" mass="72171">MYILKHSAYLSWANQKGTIACRKKRYWDSISWATLSMVRITNPFKQKGGKKVPNYYNNNCQLSVFFYIVMKIQKCLRTRNSVRIFNFVGDLRTDSDVLFKNSGNPDYWKIWGFGEIVVRKPTEGLRKGFSSVATQQFLLSGKKLIKVKLKEINIQAKNFMETGEKIQGLSDFLKIPEFLEECYYKIKSKESSWITKFNNTSINSINKVWFKNVSKKIVSGSITLSLAKRKLTSKSWDNTYSAEILFSENRIIHKALEQLLEIVFEKIFGNINLLGFKPVKTRRMALNQVYIQMGSSRWFIKGNISEYCNNINYSVLMSKLKKVIDDQLFIDVVYKILRNISDISYPEISLIQEKNIGLVLFNVCLYDFDLAVLKILKSFDKNKEIKLDHIKIIRSSSVELNQKLKKVRYVRYNGNFLIGINGSRNECAEIRSEIFKLVQSYFEPAFNSQKIKIAHASTDGVHFLGYNIRTLDLSKGKAENLQKKYKKTVASLANKLTMDVPIKQVVKKLVLIGYCKSSGNPTRCGRLIHKPLHIIIKEYLILESKLFSYYSMASNYKQLVKRIHYILKYSCALTFASKLKLKTLRKVFKKFGKDLTISFGKEKKDQISYSKISYKEFTKYR</sequence>
<dbReference type="PANTHER" id="PTHR33642">
    <property type="entry name" value="COX1/OXI3 INTRON 1 PROTEIN-RELATED"/>
    <property type="match status" value="1"/>
</dbReference>
<feature type="domain" description="Domain X" evidence="1">
    <location>
        <begin position="494"/>
        <end position="607"/>
    </location>
</feature>
<keyword evidence="2" id="KW-0496">Mitochondrion</keyword>
<geneLocation type="mitochondrion" evidence="2"/>
<evidence type="ECO:0000259" key="1">
    <source>
        <dbReference type="Pfam" id="PF01348"/>
    </source>
</evidence>
<reference evidence="2" key="1">
    <citation type="journal article" date="2014" name="Mitochondrial DNA">
        <title>Complete mitochondrial genome of the marine red alga Grateloupia angusta (Halymeniales).</title>
        <authorList>
            <person name="Kim S.Y."/>
            <person name="Yang E.C."/>
            <person name="Boo S.M."/>
            <person name="Yoon H.S."/>
        </authorList>
    </citation>
    <scope>NUCLEOTIDE SEQUENCE</scope>
</reference>
<dbReference type="RefSeq" id="YP_008963772.1">
    <property type="nucleotide sequence ID" value="NC_023094.1"/>
</dbReference>
<protein>
    <recommendedName>
        <fullName evidence="1">Domain X domain-containing protein</fullName>
    </recommendedName>
</protein>
<name>V5JFR4_9FLOR</name>
<proteinExistence type="predicted"/>
<dbReference type="GO" id="GO:0090615">
    <property type="term" value="P:mitochondrial mRNA processing"/>
    <property type="evidence" value="ECO:0007669"/>
    <property type="project" value="TreeGrafter"/>
</dbReference>
<gene>
    <name evidence="2" type="ORF">Grat.angu.mt.05</name>
</gene>
<dbReference type="Pfam" id="PF01348">
    <property type="entry name" value="Intron_maturas2"/>
    <property type="match status" value="1"/>
</dbReference>
<organism evidence="2">
    <name type="scientific">Grateloupia angusta</name>
    <dbReference type="NCBI Taxonomy" id="1347085"/>
    <lineage>
        <taxon>Eukaryota</taxon>
        <taxon>Rhodophyta</taxon>
        <taxon>Florideophyceae</taxon>
        <taxon>Rhodymeniophycidae</taxon>
        <taxon>Halymeniales</taxon>
        <taxon>Halymeniaceae</taxon>
        <taxon>Grateloupia</taxon>
    </lineage>
</organism>
<dbReference type="AlphaFoldDB" id="V5JFR4"/>
<dbReference type="PANTHER" id="PTHR33642:SF4">
    <property type="entry name" value="COX1_OXI3 INTRON 1 PROTEIN-RELATED"/>
    <property type="match status" value="1"/>
</dbReference>
<dbReference type="CDD" id="cd01651">
    <property type="entry name" value="RT_G2_intron"/>
    <property type="match status" value="1"/>
</dbReference>
<dbReference type="GO" id="GO:0005739">
    <property type="term" value="C:mitochondrion"/>
    <property type="evidence" value="ECO:0007669"/>
    <property type="project" value="TreeGrafter"/>
</dbReference>
<dbReference type="GO" id="GO:0003964">
    <property type="term" value="F:RNA-directed DNA polymerase activity"/>
    <property type="evidence" value="ECO:0007669"/>
    <property type="project" value="TreeGrafter"/>
</dbReference>